<gene>
    <name evidence="11" type="ORF">C0J50_1448</name>
</gene>
<keyword evidence="8" id="KW-1015">Disulfide bond</keyword>
<dbReference type="AlphaFoldDB" id="A0AAD5FCQ3"/>
<feature type="non-terminal residue" evidence="11">
    <location>
        <position position="1"/>
    </location>
</feature>
<dbReference type="Pfam" id="PF00168">
    <property type="entry name" value="C2"/>
    <property type="match status" value="1"/>
</dbReference>
<evidence type="ECO:0000256" key="4">
    <source>
        <dbReference type="ARBA" id="ARBA00022525"/>
    </source>
</evidence>
<dbReference type="InterPro" id="IPR035892">
    <property type="entry name" value="C2_domain_sf"/>
</dbReference>
<dbReference type="GO" id="GO:0005576">
    <property type="term" value="C:extracellular region"/>
    <property type="evidence" value="ECO:0007669"/>
    <property type="project" value="UniProtKB-SubCell"/>
</dbReference>
<evidence type="ECO:0000256" key="7">
    <source>
        <dbReference type="ARBA" id="ARBA00023136"/>
    </source>
</evidence>
<comment type="caution">
    <text evidence="11">The sequence shown here is derived from an EMBL/GenBank/DDBJ whole genome shotgun (WGS) entry which is preliminary data.</text>
</comment>
<reference evidence="11" key="1">
    <citation type="submission" date="2018-07" db="EMBL/GenBank/DDBJ databases">
        <title>Comparative genomics of catfishes provides insights into carnivory and benthic adaptation.</title>
        <authorList>
            <person name="Zhang Y."/>
            <person name="Wang D."/>
            <person name="Peng Z."/>
            <person name="Zheng S."/>
            <person name="Shao F."/>
            <person name="Tao W."/>
        </authorList>
    </citation>
    <scope>NUCLEOTIDE SEQUENCE</scope>
    <source>
        <strain evidence="11">Chongqing</strain>
    </source>
</reference>
<dbReference type="PANTHER" id="PTHR46096">
    <property type="entry name" value="PERFORIN-1"/>
    <property type="match status" value="1"/>
</dbReference>
<dbReference type="GO" id="GO:0031640">
    <property type="term" value="P:killing of cells of another organism"/>
    <property type="evidence" value="ECO:0007669"/>
    <property type="project" value="UniProtKB-KW"/>
</dbReference>
<evidence type="ECO:0000256" key="6">
    <source>
        <dbReference type="ARBA" id="ARBA00022852"/>
    </source>
</evidence>
<dbReference type="GO" id="GO:0022829">
    <property type="term" value="F:wide pore channel activity"/>
    <property type="evidence" value="ECO:0007669"/>
    <property type="project" value="TreeGrafter"/>
</dbReference>
<keyword evidence="7" id="KW-0472">Membrane</keyword>
<evidence type="ECO:0000256" key="1">
    <source>
        <dbReference type="ARBA" id="ARBA00004370"/>
    </source>
</evidence>
<evidence type="ECO:0000313" key="11">
    <source>
        <dbReference type="EMBL" id="KAI5610709.1"/>
    </source>
</evidence>
<comment type="similarity">
    <text evidence="3">Belongs to the complement C6/C7/C8/C9 family.</text>
</comment>
<evidence type="ECO:0000313" key="12">
    <source>
        <dbReference type="Proteomes" id="UP001205998"/>
    </source>
</evidence>
<proteinExistence type="inferred from homology"/>
<evidence type="ECO:0000256" key="3">
    <source>
        <dbReference type="ARBA" id="ARBA00009214"/>
    </source>
</evidence>
<feature type="domain" description="MACPF" evidence="10">
    <location>
        <begin position="45"/>
        <end position="389"/>
    </location>
</feature>
<dbReference type="GO" id="GO:0016020">
    <property type="term" value="C:membrane"/>
    <property type="evidence" value="ECO:0007669"/>
    <property type="project" value="UniProtKB-SubCell"/>
</dbReference>
<evidence type="ECO:0000256" key="8">
    <source>
        <dbReference type="ARBA" id="ARBA00023157"/>
    </source>
</evidence>
<dbReference type="EMBL" id="MU570271">
    <property type="protein sequence ID" value="KAI5610709.1"/>
    <property type="molecule type" value="Genomic_DNA"/>
</dbReference>
<dbReference type="PROSITE" id="PS51412">
    <property type="entry name" value="MACPF_2"/>
    <property type="match status" value="1"/>
</dbReference>
<dbReference type="Pfam" id="PF01823">
    <property type="entry name" value="MACPF"/>
    <property type="match status" value="1"/>
</dbReference>
<sequence>TISFCVSSLTGQTNTSPAMLQALLIWGVFATFLTPTSSQSCIKASESQCNNADFIPGYNLAGEGFDITTMERKVAFVIDMSSWLKKDRTCTLCKNPYMGGVKQKLPVSVVDWRSSQKCSMKVSSSVYHSSESLVSSSTSSIENRWQTDLNIVTPKGQGSVMMAGTNSKLAEYSMQKTKNDKFSFTSQTVKCGYYKYRVSNRPVLHPELSEDFKRLPQRYDKSTKHMYFKLIDMFGTHYIKKVTLGGEIRSVTSIRECQASLQGLSVDEVKSCLDLEASVSMGIGSDMQNEAHHCKQAKKRSRDKRSFSSTFSDRETNVFGGNTVNVDLLFSSNTNPKAYKEWVSSLPAHPDVISYSLMPLHDLLPRKSLIRTHLRNAIKDYILQRALVRNCASPCKTGVKTNPKEPCRCSCHNNPGVALNCCPTQKGFAHITVTIIKATGLYGDYFDQTDGYVKILLNGKHPRGKTSIIPNNDNPIWNRDFHLETVDLSKFRSVKLEVWDEDSGSDDDLLGGCTVPLKSGTNNNICSLNHGLLYYKVQVNCITGLTGPSCMEYKPSPMDAQLKKVYISRNAYPIPRDMLLDMGVLLDER</sequence>
<dbReference type="PANTHER" id="PTHR46096:SF3">
    <property type="entry name" value="PERFORIN-1"/>
    <property type="match status" value="1"/>
</dbReference>
<keyword evidence="5" id="KW-0732">Signal</keyword>
<keyword evidence="12" id="KW-1185">Reference proteome</keyword>
<dbReference type="PROSITE" id="PS00279">
    <property type="entry name" value="MACPF_1"/>
    <property type="match status" value="1"/>
</dbReference>
<dbReference type="SMART" id="SM00239">
    <property type="entry name" value="C2"/>
    <property type="match status" value="1"/>
</dbReference>
<dbReference type="InterPro" id="IPR020864">
    <property type="entry name" value="MACPF"/>
</dbReference>
<dbReference type="InterPro" id="IPR020863">
    <property type="entry name" value="MACPF_CS"/>
</dbReference>
<keyword evidence="6" id="KW-0204">Cytolysis</keyword>
<dbReference type="Gene3D" id="2.60.40.150">
    <property type="entry name" value="C2 domain"/>
    <property type="match status" value="1"/>
</dbReference>
<evidence type="ECO:0000259" key="9">
    <source>
        <dbReference type="PROSITE" id="PS50004"/>
    </source>
</evidence>
<organism evidence="11 12">
    <name type="scientific">Silurus asotus</name>
    <name type="common">Amur catfish</name>
    <name type="synonym">Parasilurus asotus</name>
    <dbReference type="NCBI Taxonomy" id="30991"/>
    <lineage>
        <taxon>Eukaryota</taxon>
        <taxon>Metazoa</taxon>
        <taxon>Chordata</taxon>
        <taxon>Craniata</taxon>
        <taxon>Vertebrata</taxon>
        <taxon>Euteleostomi</taxon>
        <taxon>Actinopterygii</taxon>
        <taxon>Neopterygii</taxon>
        <taxon>Teleostei</taxon>
        <taxon>Ostariophysi</taxon>
        <taxon>Siluriformes</taxon>
        <taxon>Siluridae</taxon>
        <taxon>Silurus</taxon>
    </lineage>
</organism>
<protein>
    <submittedName>
        <fullName evidence="11">Uncharacterized protein</fullName>
    </submittedName>
</protein>
<dbReference type="SUPFAM" id="SSF49562">
    <property type="entry name" value="C2 domain (Calcium/lipid-binding domain, CaLB)"/>
    <property type="match status" value="1"/>
</dbReference>
<accession>A0AAD5FCQ3</accession>
<keyword evidence="4" id="KW-0964">Secreted</keyword>
<dbReference type="GO" id="GO:0051607">
    <property type="term" value="P:defense response to virus"/>
    <property type="evidence" value="ECO:0007669"/>
    <property type="project" value="TreeGrafter"/>
</dbReference>
<dbReference type="Proteomes" id="UP001205998">
    <property type="component" value="Unassembled WGS sequence"/>
</dbReference>
<feature type="non-terminal residue" evidence="11">
    <location>
        <position position="589"/>
    </location>
</feature>
<dbReference type="InterPro" id="IPR000008">
    <property type="entry name" value="C2_dom"/>
</dbReference>
<dbReference type="GO" id="GO:0001771">
    <property type="term" value="P:immunological synapse formation"/>
    <property type="evidence" value="ECO:0007669"/>
    <property type="project" value="TreeGrafter"/>
</dbReference>
<dbReference type="GO" id="GO:0001913">
    <property type="term" value="P:T cell mediated cytotoxicity"/>
    <property type="evidence" value="ECO:0007669"/>
    <property type="project" value="TreeGrafter"/>
</dbReference>
<evidence type="ECO:0000256" key="2">
    <source>
        <dbReference type="ARBA" id="ARBA00004613"/>
    </source>
</evidence>
<evidence type="ECO:0000259" key="10">
    <source>
        <dbReference type="PROSITE" id="PS51412"/>
    </source>
</evidence>
<evidence type="ECO:0000256" key="5">
    <source>
        <dbReference type="ARBA" id="ARBA00022729"/>
    </source>
</evidence>
<dbReference type="SMART" id="SM00457">
    <property type="entry name" value="MACPF"/>
    <property type="match status" value="1"/>
</dbReference>
<feature type="domain" description="C2" evidence="9">
    <location>
        <begin position="411"/>
        <end position="530"/>
    </location>
</feature>
<comment type="subcellular location">
    <subcellularLocation>
        <location evidence="1">Membrane</location>
    </subcellularLocation>
    <subcellularLocation>
        <location evidence="2">Secreted</location>
    </subcellularLocation>
</comment>
<name>A0AAD5FCQ3_SILAS</name>
<dbReference type="PROSITE" id="PS50004">
    <property type="entry name" value="C2"/>
    <property type="match status" value="1"/>
</dbReference>
<dbReference type="InterPro" id="IPR052784">
    <property type="entry name" value="Perforin-1_pore-forming"/>
</dbReference>